<dbReference type="PROSITE" id="PS00166">
    <property type="entry name" value="ENOYL_COA_HYDRATASE"/>
    <property type="match status" value="1"/>
</dbReference>
<sequence length="262" mass="28311">MGDQSNSQELIIRKEGPVWRVILNRPEKKNAINDNMFAGLKRLAEEITENPDLCRVVVFSGAGDVFCSGGDLKTLMGGGYGGDVSAIRNEFRGLQHTLDQVEAMPVPTIAAIHGYALGAGLQLALACDFRIAAEDAKLGLPDVKNGFIPGIGATTRLPRLIGLARAKELLLMGTNIDANKALDFGLVNATVPLEDVEAVVEEWCSRLIRRAPMALAAGKHLLNTWADLEETADVQMKLLASEDAKEGVTAFFERRAPNFRGK</sequence>
<evidence type="ECO:0000313" key="4">
    <source>
        <dbReference type="EMBL" id="ACL05043.1"/>
    </source>
</evidence>
<dbReference type="Gene3D" id="3.90.226.10">
    <property type="entry name" value="2-enoyl-CoA Hydratase, Chain A, domain 1"/>
    <property type="match status" value="1"/>
</dbReference>
<name>B8FL97_DESAL</name>
<dbReference type="eggNOG" id="COG1024">
    <property type="taxonomic scope" value="Bacteria"/>
</dbReference>
<dbReference type="FunFam" id="3.90.226.10:FF:000009">
    <property type="entry name" value="Carnitinyl-CoA dehydratase"/>
    <property type="match status" value="1"/>
</dbReference>
<dbReference type="GO" id="GO:0006635">
    <property type="term" value="P:fatty acid beta-oxidation"/>
    <property type="evidence" value="ECO:0007669"/>
    <property type="project" value="TreeGrafter"/>
</dbReference>
<dbReference type="KEGG" id="dal:Dalk_3354"/>
<dbReference type="Pfam" id="PF00378">
    <property type="entry name" value="ECH_1"/>
    <property type="match status" value="1"/>
</dbReference>
<dbReference type="PANTHER" id="PTHR11941">
    <property type="entry name" value="ENOYL-COA HYDRATASE-RELATED"/>
    <property type="match status" value="1"/>
</dbReference>
<dbReference type="EMBL" id="CP001322">
    <property type="protein sequence ID" value="ACL05043.1"/>
    <property type="molecule type" value="Genomic_DNA"/>
</dbReference>
<protein>
    <submittedName>
        <fullName evidence="4">Crotonase/Enoyl-Coenzyme A (CoA) hydratase superfamily protein</fullName>
    </submittedName>
</protein>
<dbReference type="PANTHER" id="PTHR11941:SF54">
    <property type="entry name" value="ENOYL-COA HYDRATASE, MITOCHONDRIAL"/>
    <property type="match status" value="1"/>
</dbReference>
<dbReference type="InterPro" id="IPR018376">
    <property type="entry name" value="Enoyl-CoA_hyd/isom_CS"/>
</dbReference>
<comment type="similarity">
    <text evidence="1 3">Belongs to the enoyl-CoA hydratase/isomerase family.</text>
</comment>
<evidence type="ECO:0000256" key="2">
    <source>
        <dbReference type="ARBA" id="ARBA00023239"/>
    </source>
</evidence>
<evidence type="ECO:0000313" key="5">
    <source>
        <dbReference type="Proteomes" id="UP000000739"/>
    </source>
</evidence>
<dbReference type="CDD" id="cd06558">
    <property type="entry name" value="crotonase-like"/>
    <property type="match status" value="1"/>
</dbReference>
<keyword evidence="5" id="KW-1185">Reference proteome</keyword>
<dbReference type="SUPFAM" id="SSF52096">
    <property type="entry name" value="ClpP/crotonase"/>
    <property type="match status" value="1"/>
</dbReference>
<dbReference type="InterPro" id="IPR001753">
    <property type="entry name" value="Enoyl-CoA_hydra/iso"/>
</dbReference>
<dbReference type="GO" id="GO:0016829">
    <property type="term" value="F:lyase activity"/>
    <property type="evidence" value="ECO:0007669"/>
    <property type="project" value="UniProtKB-KW"/>
</dbReference>
<dbReference type="RefSeq" id="WP_015948101.1">
    <property type="nucleotide sequence ID" value="NC_011768.1"/>
</dbReference>
<evidence type="ECO:0000256" key="1">
    <source>
        <dbReference type="ARBA" id="ARBA00005254"/>
    </source>
</evidence>
<organism evidence="4 5">
    <name type="scientific">Desulfatibacillum aliphaticivorans</name>
    <dbReference type="NCBI Taxonomy" id="218208"/>
    <lineage>
        <taxon>Bacteria</taxon>
        <taxon>Pseudomonadati</taxon>
        <taxon>Thermodesulfobacteriota</taxon>
        <taxon>Desulfobacteria</taxon>
        <taxon>Desulfobacterales</taxon>
        <taxon>Desulfatibacillaceae</taxon>
        <taxon>Desulfatibacillum</taxon>
    </lineage>
</organism>
<dbReference type="InterPro" id="IPR029045">
    <property type="entry name" value="ClpP/crotonase-like_dom_sf"/>
</dbReference>
<dbReference type="Proteomes" id="UP000000739">
    <property type="component" value="Chromosome"/>
</dbReference>
<reference evidence="4 5" key="1">
    <citation type="journal article" date="2012" name="Environ. Microbiol.">
        <title>The genome sequence of Desulfatibacillum alkenivorans AK-01: a blueprint for anaerobic alkane oxidation.</title>
        <authorList>
            <person name="Callaghan A.V."/>
            <person name="Morris B.E."/>
            <person name="Pereira I.A."/>
            <person name="McInerney M.J."/>
            <person name="Austin R.N."/>
            <person name="Groves J.T."/>
            <person name="Kukor J.J."/>
            <person name="Suflita J.M."/>
            <person name="Young L.Y."/>
            <person name="Zylstra G.J."/>
            <person name="Wawrik B."/>
        </authorList>
    </citation>
    <scope>NUCLEOTIDE SEQUENCE [LARGE SCALE GENOMIC DNA]</scope>
    <source>
        <strain evidence="4 5">AK-01</strain>
    </source>
</reference>
<dbReference type="AlphaFoldDB" id="B8FL97"/>
<accession>B8FL97</accession>
<evidence type="ECO:0000256" key="3">
    <source>
        <dbReference type="RuleBase" id="RU003707"/>
    </source>
</evidence>
<dbReference type="HOGENOM" id="CLU_009834_7_6_7"/>
<gene>
    <name evidence="4" type="ordered locus">Dalk_3354</name>
</gene>
<proteinExistence type="inferred from homology"/>
<keyword evidence="2" id="KW-0456">Lyase</keyword>